<name>A0AAV4Y4F7_CAEEX</name>
<dbReference type="EMBL" id="BPLR01001386">
    <property type="protein sequence ID" value="GIZ02013.1"/>
    <property type="molecule type" value="Genomic_DNA"/>
</dbReference>
<sequence>MSALLSTPSPSHQSAPLGFGYGTAISFKLQSKMNILERHPNVLPRLPIHFHTFLDYCSEIGILWKQKAGLPFRAERTSI</sequence>
<gene>
    <name evidence="1" type="ORF">CEXT_570631</name>
</gene>
<organism evidence="1 2">
    <name type="scientific">Caerostris extrusa</name>
    <name type="common">Bark spider</name>
    <name type="synonym">Caerostris bankana</name>
    <dbReference type="NCBI Taxonomy" id="172846"/>
    <lineage>
        <taxon>Eukaryota</taxon>
        <taxon>Metazoa</taxon>
        <taxon>Ecdysozoa</taxon>
        <taxon>Arthropoda</taxon>
        <taxon>Chelicerata</taxon>
        <taxon>Arachnida</taxon>
        <taxon>Araneae</taxon>
        <taxon>Araneomorphae</taxon>
        <taxon>Entelegynae</taxon>
        <taxon>Araneoidea</taxon>
        <taxon>Araneidae</taxon>
        <taxon>Caerostris</taxon>
    </lineage>
</organism>
<comment type="caution">
    <text evidence="1">The sequence shown here is derived from an EMBL/GenBank/DDBJ whole genome shotgun (WGS) entry which is preliminary data.</text>
</comment>
<evidence type="ECO:0000313" key="1">
    <source>
        <dbReference type="EMBL" id="GIZ02013.1"/>
    </source>
</evidence>
<proteinExistence type="predicted"/>
<evidence type="ECO:0000313" key="2">
    <source>
        <dbReference type="Proteomes" id="UP001054945"/>
    </source>
</evidence>
<accession>A0AAV4Y4F7</accession>
<dbReference type="AlphaFoldDB" id="A0AAV4Y4F7"/>
<reference evidence="1 2" key="1">
    <citation type="submission" date="2021-06" db="EMBL/GenBank/DDBJ databases">
        <title>Caerostris extrusa draft genome.</title>
        <authorList>
            <person name="Kono N."/>
            <person name="Arakawa K."/>
        </authorList>
    </citation>
    <scope>NUCLEOTIDE SEQUENCE [LARGE SCALE GENOMIC DNA]</scope>
</reference>
<protein>
    <submittedName>
        <fullName evidence="1">Uncharacterized protein</fullName>
    </submittedName>
</protein>
<dbReference type="Proteomes" id="UP001054945">
    <property type="component" value="Unassembled WGS sequence"/>
</dbReference>
<keyword evidence="2" id="KW-1185">Reference proteome</keyword>